<name>K9XXB5_STAC7</name>
<reference evidence="3" key="1">
    <citation type="journal article" date="2013" name="Proc. Natl. Acad. Sci. U.S.A.">
        <title>Improving the coverage of the cyanobacterial phylum using diversity-driven genome sequencing.</title>
        <authorList>
            <person name="Shih P.M."/>
            <person name="Wu D."/>
            <person name="Latifi A."/>
            <person name="Axen S.D."/>
            <person name="Fewer D.P."/>
            <person name="Talla E."/>
            <person name="Calteau A."/>
            <person name="Cai F."/>
            <person name="Tandeau de Marsac N."/>
            <person name="Rippka R."/>
            <person name="Herdman M."/>
            <person name="Sivonen K."/>
            <person name="Coursin T."/>
            <person name="Laurent T."/>
            <person name="Goodwin L."/>
            <person name="Nolan M."/>
            <person name="Davenport K.W."/>
            <person name="Han C.S."/>
            <person name="Rubin E.M."/>
            <person name="Eisen J.A."/>
            <person name="Woyke T."/>
            <person name="Gugger M."/>
            <person name="Kerfeld C.A."/>
        </authorList>
    </citation>
    <scope>NUCLEOTIDE SEQUENCE [LARGE SCALE GENOMIC DNA]</scope>
    <source>
        <strain evidence="3">ATCC 29371 / PCC 7437</strain>
    </source>
</reference>
<dbReference type="Proteomes" id="UP000010473">
    <property type="component" value="Chromosome"/>
</dbReference>
<protein>
    <submittedName>
        <fullName evidence="2">Beta-lactamase-like protein</fullName>
    </submittedName>
</protein>
<dbReference type="eggNOG" id="COG0491">
    <property type="taxonomic scope" value="Bacteria"/>
</dbReference>
<evidence type="ECO:0000259" key="1">
    <source>
        <dbReference type="SMART" id="SM00849"/>
    </source>
</evidence>
<organism evidence="2 3">
    <name type="scientific">Stanieria cyanosphaera (strain ATCC 29371 / PCC 7437)</name>
    <dbReference type="NCBI Taxonomy" id="111780"/>
    <lineage>
        <taxon>Bacteria</taxon>
        <taxon>Bacillati</taxon>
        <taxon>Cyanobacteriota</taxon>
        <taxon>Cyanophyceae</taxon>
        <taxon>Pleurocapsales</taxon>
        <taxon>Dermocarpellaceae</taxon>
        <taxon>Stanieria</taxon>
    </lineage>
</organism>
<dbReference type="RefSeq" id="WP_015193980.1">
    <property type="nucleotide sequence ID" value="NC_019748.1"/>
</dbReference>
<dbReference type="Pfam" id="PF00753">
    <property type="entry name" value="Lactamase_B"/>
    <property type="match status" value="1"/>
</dbReference>
<evidence type="ECO:0000313" key="3">
    <source>
        <dbReference type="Proteomes" id="UP000010473"/>
    </source>
</evidence>
<proteinExistence type="predicted"/>
<dbReference type="Gene3D" id="3.60.15.10">
    <property type="entry name" value="Ribonuclease Z/Hydroxyacylglutathione hydrolase-like"/>
    <property type="match status" value="1"/>
</dbReference>
<dbReference type="PATRIC" id="fig|111780.3.peg.2903"/>
<sequence length="235" mass="26216">MPENPREITLSTTTTVKTPRSVLPGVFAFSPNRDTLGATAYFIVDKTGNILLDCPTWNEINQEFILTHGGVSWLVISHRGGIGKGVGQIQQALNCEVIIQEQEAYLLPEIKIQSFATNLNLSPSFELIWTPGHSPGSTCLYWQENQGVLFSGRHLLPDATGAIVPLRTAKTFHWWRQLKSIQTLRDRFSSDNLNYICPGANTGFLRGKGFVDHAYQRLTELDLVALKSVTTWDNT</sequence>
<dbReference type="KEGG" id="scs:Sta7437_2788"/>
<dbReference type="HOGENOM" id="CLU_107996_0_0_3"/>
<evidence type="ECO:0000313" key="2">
    <source>
        <dbReference type="EMBL" id="AFZ36312.1"/>
    </source>
</evidence>
<dbReference type="OrthoDB" id="9802991at2"/>
<dbReference type="AlphaFoldDB" id="K9XXB5"/>
<dbReference type="EMBL" id="CP003653">
    <property type="protein sequence ID" value="AFZ36312.1"/>
    <property type="molecule type" value="Genomic_DNA"/>
</dbReference>
<dbReference type="SUPFAM" id="SSF56281">
    <property type="entry name" value="Metallo-hydrolase/oxidoreductase"/>
    <property type="match status" value="1"/>
</dbReference>
<dbReference type="InterPro" id="IPR001279">
    <property type="entry name" value="Metallo-B-lactamas"/>
</dbReference>
<feature type="domain" description="Metallo-beta-lactamase" evidence="1">
    <location>
        <begin position="37"/>
        <end position="200"/>
    </location>
</feature>
<dbReference type="InterPro" id="IPR036866">
    <property type="entry name" value="RibonucZ/Hydroxyglut_hydro"/>
</dbReference>
<keyword evidence="3" id="KW-1185">Reference proteome</keyword>
<dbReference type="SMART" id="SM00849">
    <property type="entry name" value="Lactamase_B"/>
    <property type="match status" value="1"/>
</dbReference>
<accession>K9XXB5</accession>
<dbReference type="PANTHER" id="PTHR42773">
    <property type="entry name" value="METALLO-BETA-LACTAMASE-RELATED"/>
    <property type="match status" value="1"/>
</dbReference>
<dbReference type="PANTHER" id="PTHR42773:SF3">
    <property type="entry name" value="SLR0630 PROTEIN"/>
    <property type="match status" value="1"/>
</dbReference>
<gene>
    <name evidence="2" type="ordered locus">Sta7437_2788</name>
</gene>
<dbReference type="STRING" id="111780.Sta7437_2788"/>